<comment type="similarity">
    <text evidence="2">Belongs to the gluconeogenesis factor family.</text>
</comment>
<dbReference type="NCBIfam" id="TIGR01826">
    <property type="entry name" value="CofD_related"/>
    <property type="match status" value="1"/>
</dbReference>
<dbReference type="Proteomes" id="UP000243884">
    <property type="component" value="Unassembled WGS sequence"/>
</dbReference>
<dbReference type="EMBL" id="FWXK01000006">
    <property type="protein sequence ID" value="SMC44533.1"/>
    <property type="molecule type" value="Genomic_DNA"/>
</dbReference>
<evidence type="ECO:0000313" key="3">
    <source>
        <dbReference type="EMBL" id="SMC44533.1"/>
    </source>
</evidence>
<dbReference type="InterPro" id="IPR010119">
    <property type="entry name" value="Gluconeogen_factor"/>
</dbReference>
<dbReference type="SUPFAM" id="SSF142338">
    <property type="entry name" value="CofD-like"/>
    <property type="match status" value="1"/>
</dbReference>
<dbReference type="OrthoDB" id="9783842at2"/>
<dbReference type="PANTHER" id="PTHR30135:SF3">
    <property type="entry name" value="GLUCONEOGENESIS FACTOR-RELATED"/>
    <property type="match status" value="1"/>
</dbReference>
<evidence type="ECO:0000256" key="1">
    <source>
        <dbReference type="ARBA" id="ARBA00022490"/>
    </source>
</evidence>
<evidence type="ECO:0000256" key="2">
    <source>
        <dbReference type="HAMAP-Rule" id="MF_00973"/>
    </source>
</evidence>
<dbReference type="GO" id="GO:0005737">
    <property type="term" value="C:cytoplasm"/>
    <property type="evidence" value="ECO:0007669"/>
    <property type="project" value="UniProtKB-SubCell"/>
</dbReference>
<name>A0A1W1Z7Z8_9LACT</name>
<accession>A0A1W1Z7Z8</accession>
<dbReference type="Gene3D" id="3.40.50.10680">
    <property type="entry name" value="CofD-like domains"/>
    <property type="match status" value="1"/>
</dbReference>
<dbReference type="STRING" id="371602.SAMN04487984_1187"/>
<evidence type="ECO:0000313" key="4">
    <source>
        <dbReference type="Proteomes" id="UP000243884"/>
    </source>
</evidence>
<dbReference type="InterPro" id="IPR002882">
    <property type="entry name" value="CofD"/>
</dbReference>
<keyword evidence="1 2" id="KW-0963">Cytoplasm</keyword>
<dbReference type="AlphaFoldDB" id="A0A1W1Z7Z8"/>
<dbReference type="InterPro" id="IPR038136">
    <property type="entry name" value="CofD-like_dom_sf"/>
</dbReference>
<dbReference type="PANTHER" id="PTHR30135">
    <property type="entry name" value="UNCHARACTERIZED PROTEIN YVCK-RELATED"/>
    <property type="match status" value="1"/>
</dbReference>
<sequence>MTHEAKRTTQTHFDTFNLSKLTDKKHPKVTVIGGGTGLPILLSGLKAAKCRTTAVVTVADDGGSSGSLRTSLNTIPPGDIRNCLVALSDAKQIYKDIFQYRFAPEDNEFSGHAIGNLIIAALAEMRGDVYHALKLLQVMMEIDGHVLPACASPLVLQAHYDDGSIVEGETTIVSQKRPIDHVTVRHVNDGPLADEKPVAGPHVVEAIMSADLVILGPGSLYTSILPNVVIDDVRQALVDTPAKVVYICNIMTQLGETEHFSDADHLAVVNKHIGQKVIDYALINATTVPFEYIESEETPEYLVQVTHDRDGLRQQQATIIKSDLLNLKKSGVYHDQTKLVEEILKIYQQSIER</sequence>
<protein>
    <recommendedName>
        <fullName evidence="2">Putative gluconeogenesis factor</fullName>
    </recommendedName>
</protein>
<reference evidence="4" key="1">
    <citation type="submission" date="2017-04" db="EMBL/GenBank/DDBJ databases">
        <authorList>
            <person name="Varghese N."/>
            <person name="Submissions S."/>
        </authorList>
    </citation>
    <scope>NUCLEOTIDE SEQUENCE [LARGE SCALE GENOMIC DNA]</scope>
    <source>
        <strain evidence="4">DSM 21500</strain>
    </source>
</reference>
<dbReference type="GO" id="GO:0008360">
    <property type="term" value="P:regulation of cell shape"/>
    <property type="evidence" value="ECO:0007669"/>
    <property type="project" value="UniProtKB-UniRule"/>
</dbReference>
<dbReference type="CDD" id="cd07187">
    <property type="entry name" value="YvcK_like"/>
    <property type="match status" value="1"/>
</dbReference>
<comment type="subcellular location">
    <subcellularLocation>
        <location evidence="2">Cytoplasm</location>
    </subcellularLocation>
</comment>
<dbReference type="HAMAP" id="MF_00973">
    <property type="entry name" value="Gluconeogen_factor"/>
    <property type="match status" value="1"/>
</dbReference>
<dbReference type="GO" id="GO:0043743">
    <property type="term" value="F:LPPG:FO 2-phospho-L-lactate transferase activity"/>
    <property type="evidence" value="ECO:0007669"/>
    <property type="project" value="InterPro"/>
</dbReference>
<dbReference type="RefSeq" id="WP_084099306.1">
    <property type="nucleotide sequence ID" value="NZ_FWXK01000006.1"/>
</dbReference>
<gene>
    <name evidence="3" type="ORF">SAMN04487984_1187</name>
</gene>
<organism evidence="3 4">
    <name type="scientific">Aerococcus suis</name>
    <dbReference type="NCBI Taxonomy" id="371602"/>
    <lineage>
        <taxon>Bacteria</taxon>
        <taxon>Bacillati</taxon>
        <taxon>Bacillota</taxon>
        <taxon>Bacilli</taxon>
        <taxon>Lactobacillales</taxon>
        <taxon>Aerococcaceae</taxon>
        <taxon>Aerococcus</taxon>
    </lineage>
</organism>
<keyword evidence="4" id="KW-1185">Reference proteome</keyword>
<dbReference type="Pfam" id="PF01933">
    <property type="entry name" value="CofD"/>
    <property type="match status" value="1"/>
</dbReference>
<comment type="function">
    <text evidence="2">Required for morphogenesis under gluconeogenic growth conditions.</text>
</comment>
<proteinExistence type="inferred from homology"/>